<keyword evidence="2" id="KW-1133">Transmembrane helix</keyword>
<comment type="caution">
    <text evidence="4">The sequence shown here is derived from an EMBL/GenBank/DDBJ whole genome shotgun (WGS) entry which is preliminary data.</text>
</comment>
<dbReference type="InterPro" id="IPR050154">
    <property type="entry name" value="UbiB_kinase"/>
</dbReference>
<dbReference type="InterPro" id="IPR004147">
    <property type="entry name" value="ABC1_dom"/>
</dbReference>
<dbReference type="SUPFAM" id="SSF56112">
    <property type="entry name" value="Protein kinase-like (PK-like)"/>
    <property type="match status" value="1"/>
</dbReference>
<accession>A0A0W8E753</accession>
<evidence type="ECO:0000256" key="2">
    <source>
        <dbReference type="SAM" id="Phobius"/>
    </source>
</evidence>
<organism evidence="4">
    <name type="scientific">hydrocarbon metagenome</name>
    <dbReference type="NCBI Taxonomy" id="938273"/>
    <lineage>
        <taxon>unclassified sequences</taxon>
        <taxon>metagenomes</taxon>
        <taxon>ecological metagenomes</taxon>
    </lineage>
</organism>
<dbReference type="CDD" id="cd05121">
    <property type="entry name" value="ABC1_ADCK3-like"/>
    <property type="match status" value="1"/>
</dbReference>
<dbReference type="EMBL" id="LNQE01001848">
    <property type="protein sequence ID" value="KUG04459.1"/>
    <property type="molecule type" value="Genomic_DNA"/>
</dbReference>
<proteinExistence type="inferred from homology"/>
<comment type="similarity">
    <text evidence="1">Belongs to the protein kinase superfamily. ADCK protein kinase family.</text>
</comment>
<evidence type="ECO:0000313" key="4">
    <source>
        <dbReference type="EMBL" id="KUG04459.1"/>
    </source>
</evidence>
<evidence type="ECO:0000259" key="3">
    <source>
        <dbReference type="Pfam" id="PF03109"/>
    </source>
</evidence>
<feature type="domain" description="ABC1 atypical kinase-like" evidence="3">
    <location>
        <begin position="96"/>
        <end position="338"/>
    </location>
</feature>
<sequence>MGLKQQYRNIRRRQQIVGVLIKNGLGYVVQRFGLTGLAPVASRRDVMSSRKEAHYLMADKLRKTMEELGPTFIKLGQVLSTRPDLLPPPYIEQMERLQDKVPPMSYEEVVQQLIKELGHPDDIFEEFNCQPLAAASIGQVHRARLKSGEKVIVKIQRPGIERQVENDLQILLTLARFSESRSNEAKRLNVVAMIEDYAKMFLRELDYAREARSTEIIYNNFAGDDRVVIPRVYWEYTTGKILTEEYIEGVKLNDMEEIKRRGWNVRNISRLGTETFLSQIVFHGFFQADPHPGNIIIVNENTICFIDFGEIGTLTESRLINIGELILGISKKDMERAMAALHSMGILDKLNQNPEDFLEDFSDMVMNVSTGGLGKLDMNRLRKDIMTLAYNYQLKLPAYLTSLMKALITVEGVGKKLDPSYDFMDTATKLANKVYQERLKPENVYKHLNRRYYRDVKPLGSLPHDFHDIIKATSRGNLQLNIKVDLSEKSHHKMGQLVSRLSSSLIITGGLIGSSLIVHGSHPDILEQYSVFGVAGFALAGIGLLIFLISSMRS</sequence>
<dbReference type="PANTHER" id="PTHR10566">
    <property type="entry name" value="CHAPERONE-ACTIVITY OF BC1 COMPLEX CABC1 -RELATED"/>
    <property type="match status" value="1"/>
</dbReference>
<dbReference type="Pfam" id="PF03109">
    <property type="entry name" value="ABC1"/>
    <property type="match status" value="1"/>
</dbReference>
<dbReference type="AlphaFoldDB" id="A0A0W8E753"/>
<feature type="transmembrane region" description="Helical" evidence="2">
    <location>
        <begin position="529"/>
        <end position="549"/>
    </location>
</feature>
<keyword evidence="2" id="KW-0812">Transmembrane</keyword>
<evidence type="ECO:0000256" key="1">
    <source>
        <dbReference type="ARBA" id="ARBA00009670"/>
    </source>
</evidence>
<dbReference type="InterPro" id="IPR011009">
    <property type="entry name" value="Kinase-like_dom_sf"/>
</dbReference>
<keyword evidence="2" id="KW-0472">Membrane</keyword>
<gene>
    <name evidence="4" type="ORF">ASZ90_018127</name>
</gene>
<dbReference type="PANTHER" id="PTHR10566:SF113">
    <property type="entry name" value="PROTEIN ACTIVITY OF BC1 COMPLEX KINASE 7, CHLOROPLASTIC"/>
    <property type="match status" value="1"/>
</dbReference>
<feature type="transmembrane region" description="Helical" evidence="2">
    <location>
        <begin position="497"/>
        <end position="517"/>
    </location>
</feature>
<name>A0A0W8E753_9ZZZZ</name>
<protein>
    <submittedName>
        <fullName evidence="4">Abc1 family protein</fullName>
    </submittedName>
</protein>
<reference evidence="4" key="1">
    <citation type="journal article" date="2015" name="Proc. Natl. Acad. Sci. U.S.A.">
        <title>Networks of energetic and metabolic interactions define dynamics in microbial communities.</title>
        <authorList>
            <person name="Embree M."/>
            <person name="Liu J.K."/>
            <person name="Al-Bassam M.M."/>
            <person name="Zengler K."/>
        </authorList>
    </citation>
    <scope>NUCLEOTIDE SEQUENCE</scope>
</reference>